<accession>A0ABX2GZQ2</accession>
<keyword evidence="2" id="KW-1185">Reference proteome</keyword>
<reference evidence="1 2" key="1">
    <citation type="journal article" date="2020" name="Cell Host Microbe">
        <title>Functional and Genomic Variation between Human-Derived Isolates of Lachnospiraceae Reveals Inter- and Intra-Species Diversity.</title>
        <authorList>
            <person name="Sorbara M.T."/>
            <person name="Littmann E.R."/>
            <person name="Fontana E."/>
            <person name="Moody T.U."/>
            <person name="Kohout C.E."/>
            <person name="Gjonbalaj M."/>
            <person name="Eaton V."/>
            <person name="Seok R."/>
            <person name="Leiner I.M."/>
            <person name="Pamer E.G."/>
        </authorList>
    </citation>
    <scope>NUCLEOTIDE SEQUENCE [LARGE SCALE GENOMIC DNA]</scope>
    <source>
        <strain evidence="1 2">MSK.14.16</strain>
    </source>
</reference>
<name>A0ABX2GZQ2_9FIRM</name>
<gene>
    <name evidence="1" type="ORF">HFM93_12615</name>
</gene>
<dbReference type="Proteomes" id="UP000821846">
    <property type="component" value="Unassembled WGS sequence"/>
</dbReference>
<dbReference type="EMBL" id="JAAWUZ010000059">
    <property type="protein sequence ID" value="NSG31090.1"/>
    <property type="molecule type" value="Genomic_DNA"/>
</dbReference>
<proteinExistence type="predicted"/>
<protein>
    <recommendedName>
        <fullName evidence="3">Ribbon-helix-helix protein, copG family</fullName>
    </recommendedName>
</protein>
<dbReference type="RefSeq" id="WP_173865736.1">
    <property type="nucleotide sequence ID" value="NZ_JAAWUU010000005.1"/>
</dbReference>
<evidence type="ECO:0000313" key="1">
    <source>
        <dbReference type="EMBL" id="NSG31090.1"/>
    </source>
</evidence>
<evidence type="ECO:0000313" key="2">
    <source>
        <dbReference type="Proteomes" id="UP000821846"/>
    </source>
</evidence>
<comment type="caution">
    <text evidence="1">The sequence shown here is derived from an EMBL/GenBank/DDBJ whole genome shotgun (WGS) entry which is preliminary data.</text>
</comment>
<sequence length="66" mass="7651">MTPPKGRPPSRSPKNVDTRIRLSEEEAKMLKFCSEQTGMTKADIIRRGIKKNYDEIVLGKFDREKK</sequence>
<organism evidence="1 2">
    <name type="scientific">Faecalicatena fissicatena</name>
    <dbReference type="NCBI Taxonomy" id="290055"/>
    <lineage>
        <taxon>Bacteria</taxon>
        <taxon>Bacillati</taxon>
        <taxon>Bacillota</taxon>
        <taxon>Clostridia</taxon>
        <taxon>Lachnospirales</taxon>
        <taxon>Lachnospiraceae</taxon>
        <taxon>Faecalicatena</taxon>
    </lineage>
</organism>
<evidence type="ECO:0008006" key="3">
    <source>
        <dbReference type="Google" id="ProtNLM"/>
    </source>
</evidence>